<dbReference type="InterPro" id="IPR019594">
    <property type="entry name" value="Glu/Gly-bd"/>
</dbReference>
<keyword evidence="11" id="KW-0407">Ion channel</keyword>
<gene>
    <name evidence="14" type="ORF">KUTeg_011610</name>
</gene>
<dbReference type="Gene3D" id="3.40.190.10">
    <property type="entry name" value="Periplasmic binding protein-like II"/>
    <property type="match status" value="1"/>
</dbReference>
<comment type="subcellular location">
    <subcellularLocation>
        <location evidence="1">Cell membrane</location>
        <topology evidence="1">Multi-pass membrane protein</topology>
    </subcellularLocation>
</comment>
<feature type="non-terminal residue" evidence="14">
    <location>
        <position position="1"/>
    </location>
</feature>
<accession>A0ABQ9F0T5</accession>
<dbReference type="SUPFAM" id="SSF81324">
    <property type="entry name" value="Voltage-gated potassium channels"/>
    <property type="match status" value="1"/>
</dbReference>
<keyword evidence="9" id="KW-0325">Glycoprotein</keyword>
<dbReference type="Pfam" id="PF10613">
    <property type="entry name" value="Lig_chan-Glu_bd"/>
    <property type="match status" value="1"/>
</dbReference>
<evidence type="ECO:0000313" key="14">
    <source>
        <dbReference type="EMBL" id="KAJ8309745.1"/>
    </source>
</evidence>
<dbReference type="InterPro" id="IPR001320">
    <property type="entry name" value="Iontro_rcpt_C"/>
</dbReference>
<keyword evidence="2" id="KW-0813">Transport</keyword>
<keyword evidence="15" id="KW-1185">Reference proteome</keyword>
<evidence type="ECO:0000256" key="12">
    <source>
        <dbReference type="SAM" id="Phobius"/>
    </source>
</evidence>
<keyword evidence="7 12" id="KW-0472">Membrane</keyword>
<keyword evidence="8" id="KW-0675">Receptor</keyword>
<evidence type="ECO:0000256" key="11">
    <source>
        <dbReference type="ARBA" id="ARBA00023303"/>
    </source>
</evidence>
<dbReference type="SMART" id="SM00079">
    <property type="entry name" value="PBPe"/>
    <property type="match status" value="1"/>
</dbReference>
<evidence type="ECO:0000256" key="2">
    <source>
        <dbReference type="ARBA" id="ARBA00022448"/>
    </source>
</evidence>
<keyword evidence="5 12" id="KW-1133">Transmembrane helix</keyword>
<evidence type="ECO:0000256" key="7">
    <source>
        <dbReference type="ARBA" id="ARBA00023136"/>
    </source>
</evidence>
<proteinExistence type="predicted"/>
<dbReference type="InterPro" id="IPR052192">
    <property type="entry name" value="Insect_Ionotropic_Sensory_Rcpt"/>
</dbReference>
<dbReference type="Pfam" id="PF00060">
    <property type="entry name" value="Lig_chan"/>
    <property type="match status" value="1"/>
</dbReference>
<evidence type="ECO:0000256" key="6">
    <source>
        <dbReference type="ARBA" id="ARBA00023065"/>
    </source>
</evidence>
<feature type="domain" description="Ionotropic glutamate receptor C-terminal" evidence="13">
    <location>
        <begin position="77"/>
        <end position="408"/>
    </location>
</feature>
<dbReference type="Proteomes" id="UP001217089">
    <property type="component" value="Unassembled WGS sequence"/>
</dbReference>
<reference evidence="14 15" key="1">
    <citation type="submission" date="2022-12" db="EMBL/GenBank/DDBJ databases">
        <title>Chromosome-level genome of Tegillarca granosa.</title>
        <authorList>
            <person name="Kim J."/>
        </authorList>
    </citation>
    <scope>NUCLEOTIDE SEQUENCE [LARGE SCALE GENOMIC DNA]</scope>
    <source>
        <strain evidence="14">Teg-2019</strain>
        <tissue evidence="14">Adductor muscle</tissue>
    </source>
</reference>
<evidence type="ECO:0000256" key="10">
    <source>
        <dbReference type="ARBA" id="ARBA00023286"/>
    </source>
</evidence>
<protein>
    <recommendedName>
        <fullName evidence="13">Ionotropic glutamate receptor C-terminal domain-containing protein</fullName>
    </recommendedName>
</protein>
<dbReference type="Gene3D" id="1.10.287.70">
    <property type="match status" value="1"/>
</dbReference>
<evidence type="ECO:0000256" key="4">
    <source>
        <dbReference type="ARBA" id="ARBA00022692"/>
    </source>
</evidence>
<keyword evidence="4 12" id="KW-0812">Transmembrane</keyword>
<evidence type="ECO:0000256" key="3">
    <source>
        <dbReference type="ARBA" id="ARBA00022475"/>
    </source>
</evidence>
<name>A0ABQ9F0T5_TEGGR</name>
<feature type="transmembrane region" description="Helical" evidence="12">
    <location>
        <begin position="243"/>
        <end position="265"/>
    </location>
</feature>
<comment type="caution">
    <text evidence="14">The sequence shown here is derived from an EMBL/GenBank/DDBJ whole genome shotgun (WGS) entry which is preliminary data.</text>
</comment>
<organism evidence="14 15">
    <name type="scientific">Tegillarca granosa</name>
    <name type="common">Malaysian cockle</name>
    <name type="synonym">Anadara granosa</name>
    <dbReference type="NCBI Taxonomy" id="220873"/>
    <lineage>
        <taxon>Eukaryota</taxon>
        <taxon>Metazoa</taxon>
        <taxon>Spiralia</taxon>
        <taxon>Lophotrochozoa</taxon>
        <taxon>Mollusca</taxon>
        <taxon>Bivalvia</taxon>
        <taxon>Autobranchia</taxon>
        <taxon>Pteriomorphia</taxon>
        <taxon>Arcoida</taxon>
        <taxon>Arcoidea</taxon>
        <taxon>Arcidae</taxon>
        <taxon>Tegillarca</taxon>
    </lineage>
</organism>
<evidence type="ECO:0000256" key="8">
    <source>
        <dbReference type="ARBA" id="ARBA00023170"/>
    </source>
</evidence>
<keyword evidence="6" id="KW-0406">Ion transport</keyword>
<evidence type="ECO:0000256" key="1">
    <source>
        <dbReference type="ARBA" id="ARBA00004651"/>
    </source>
</evidence>
<evidence type="ECO:0000259" key="13">
    <source>
        <dbReference type="SMART" id="SM00079"/>
    </source>
</evidence>
<evidence type="ECO:0000256" key="5">
    <source>
        <dbReference type="ARBA" id="ARBA00022989"/>
    </source>
</evidence>
<evidence type="ECO:0000313" key="15">
    <source>
        <dbReference type="Proteomes" id="UP001217089"/>
    </source>
</evidence>
<evidence type="ECO:0000256" key="9">
    <source>
        <dbReference type="ARBA" id="ARBA00023180"/>
    </source>
</evidence>
<dbReference type="PANTHER" id="PTHR42643:SF24">
    <property type="entry name" value="IONOTROPIC RECEPTOR 60A"/>
    <property type="match status" value="1"/>
</dbReference>
<dbReference type="EMBL" id="JARBDR010000640">
    <property type="protein sequence ID" value="KAJ8309745.1"/>
    <property type="molecule type" value="Genomic_DNA"/>
</dbReference>
<dbReference type="SUPFAM" id="SSF53850">
    <property type="entry name" value="Periplasmic binding protein-like II"/>
    <property type="match status" value="1"/>
</dbReference>
<feature type="transmembrane region" description="Helical" evidence="12">
    <location>
        <begin position="175"/>
        <end position="195"/>
    </location>
</feature>
<sequence length="488" mass="55911">NLFTEIENAVRSYSTIIPEIFAQSLFSHSDHSHVLFTLLWGQKSRYMTSVGQVHSNGKLLVKNEVFPNLLFGFNGKEFVVTTTRLGYSIFSSYTLVEPPDNEFGRIRKNGTWTGMIGQLEMRKVDMMMAPASVQASREMAMDFTYPFYFDTSNFLIKKPDPDAEKWRVYVDPFHWQVYICIAFALPVCAGILYLVETYNPFFRDSTESPHNYQYGFWYMFGALLTQGGENPPVAQSSRALISFWWIFSLVIVATYSGNLIAFLTVSKEKLPLSSLEEVGSQSEYKWGTLGGSYFITLFEHSTLPSFKKIWAGLQHMNQTDTAVLDPEPDVHIAKVRSEKYIYIGDKISMEARVSNDCSLVISKEEFPNMNYGVGFPNNSLHTELFSKTILELLESGIFQIWKHKHWPVKTHCRAESTAEAKKIRFIDVQSAFYLIACGFTQNEEKDKIKVQNELDDTIEKNTHGLVLKLISRTVLHRKNADFRSIIDD</sequence>
<keyword evidence="10" id="KW-1071">Ligand-gated ion channel</keyword>
<keyword evidence="3" id="KW-1003">Cell membrane</keyword>
<dbReference type="PANTHER" id="PTHR42643">
    <property type="entry name" value="IONOTROPIC RECEPTOR 20A-RELATED"/>
    <property type="match status" value="1"/>
</dbReference>